<reference evidence="2" key="1">
    <citation type="submission" date="2015-08" db="EMBL/GenBank/DDBJ databases">
        <authorList>
            <person name="Babu N.S."/>
            <person name="Beckwith C.J."/>
            <person name="Beseler K.G."/>
            <person name="Brison A."/>
            <person name="Carone J.V."/>
            <person name="Caskin T.P."/>
            <person name="Diamond M."/>
            <person name="Durham M.E."/>
            <person name="Foxe J.M."/>
            <person name="Go M."/>
            <person name="Henderson B.A."/>
            <person name="Jones I.B."/>
            <person name="McGettigan J.A."/>
            <person name="Micheletti S.J."/>
            <person name="Nasrallah M.E."/>
            <person name="Ortiz D."/>
            <person name="Piller C.R."/>
            <person name="Privatt S.R."/>
            <person name="Schneider S.L."/>
            <person name="Sharp S."/>
            <person name="Smith T.C."/>
            <person name="Stanton J.D."/>
            <person name="Ullery H.E."/>
            <person name="Wilson R.J."/>
            <person name="Serrano M.G."/>
            <person name="Buck G."/>
            <person name="Lee V."/>
            <person name="Wang Y."/>
            <person name="Carvalho R."/>
            <person name="Voegtly L."/>
            <person name="Shi R."/>
            <person name="Duckworth R."/>
            <person name="Johnson A."/>
            <person name="Loviza R."/>
            <person name="Walstead R."/>
            <person name="Shah Z."/>
            <person name="Kiflezghi M."/>
            <person name="Wade K."/>
            <person name="Ball S.L."/>
            <person name="Bradley K.W."/>
            <person name="Asai D.J."/>
            <person name="Bowman C.A."/>
            <person name="Russell D.A."/>
            <person name="Pope W.H."/>
            <person name="Jacobs-Sera D."/>
            <person name="Hendrix R.W."/>
            <person name="Hatfull G.F."/>
        </authorList>
    </citation>
    <scope>NUCLEOTIDE SEQUENCE</scope>
</reference>
<protein>
    <submittedName>
        <fullName evidence="2">Uncharacterized protein</fullName>
    </submittedName>
</protein>
<proteinExistence type="predicted"/>
<sequence length="189" mass="20484">MTLIDNDQIQGNIPGCLYESFFLPRCTKHEILINGFGWATQRHFQKNVLPDVRPSPLAFFDYRCHAAGGAVGTAFPGALPTCLAKLGGKDGLRNALDLGFSRRHAEHLAARAALLVEQGLEGAIASLAEARPAADRIPLQPACCAVNSQGFCATEFRPDLGNGTLREWQKEARPPPAPLRRSALRLGEE</sequence>
<accession>A0A1D2A8E2</accession>
<name>A0A1D2A8E2_AUXPR</name>
<evidence type="ECO:0000313" key="2">
    <source>
        <dbReference type="EMBL" id="JAT75480.1"/>
    </source>
</evidence>
<gene>
    <name evidence="2" type="ORF">g.2555</name>
</gene>
<dbReference type="AlphaFoldDB" id="A0A1D2A8E2"/>
<feature type="region of interest" description="Disordered" evidence="1">
    <location>
        <begin position="169"/>
        <end position="189"/>
    </location>
</feature>
<evidence type="ECO:0000256" key="1">
    <source>
        <dbReference type="SAM" id="MobiDB-lite"/>
    </source>
</evidence>
<feature type="compositionally biased region" description="Low complexity" evidence="1">
    <location>
        <begin position="179"/>
        <end position="189"/>
    </location>
</feature>
<organism evidence="2">
    <name type="scientific">Auxenochlorella protothecoides</name>
    <name type="common">Green microalga</name>
    <name type="synonym">Chlorella protothecoides</name>
    <dbReference type="NCBI Taxonomy" id="3075"/>
    <lineage>
        <taxon>Eukaryota</taxon>
        <taxon>Viridiplantae</taxon>
        <taxon>Chlorophyta</taxon>
        <taxon>core chlorophytes</taxon>
        <taxon>Trebouxiophyceae</taxon>
        <taxon>Chlorellales</taxon>
        <taxon>Chlorellaceae</taxon>
        <taxon>Auxenochlorella</taxon>
    </lineage>
</organism>
<dbReference type="EMBL" id="GDKF01003142">
    <property type="protein sequence ID" value="JAT75480.1"/>
    <property type="molecule type" value="Transcribed_RNA"/>
</dbReference>